<reference evidence="3 4" key="1">
    <citation type="submission" date="2019-05" db="EMBL/GenBank/DDBJ databases">
        <title>Emergence of the Ug99 lineage of the wheat stem rust pathogen through somatic hybridization.</title>
        <authorList>
            <person name="Li F."/>
            <person name="Upadhyaya N.M."/>
            <person name="Sperschneider J."/>
            <person name="Matny O."/>
            <person name="Nguyen-Phuc H."/>
            <person name="Mago R."/>
            <person name="Raley C."/>
            <person name="Miller M.E."/>
            <person name="Silverstein K.A.T."/>
            <person name="Henningsen E."/>
            <person name="Hirsch C.D."/>
            <person name="Visser B."/>
            <person name="Pretorius Z.A."/>
            <person name="Steffenson B.J."/>
            <person name="Schwessinger B."/>
            <person name="Dodds P.N."/>
            <person name="Figueroa M."/>
        </authorList>
    </citation>
    <scope>NUCLEOTIDE SEQUENCE [LARGE SCALE GENOMIC DNA]</scope>
    <source>
        <strain evidence="2">21-0</strain>
        <strain evidence="1 4">Ug99</strain>
    </source>
</reference>
<comment type="caution">
    <text evidence="1">The sequence shown here is derived from an EMBL/GenBank/DDBJ whole genome shotgun (WGS) entry which is preliminary data.</text>
</comment>
<evidence type="ECO:0000313" key="1">
    <source>
        <dbReference type="EMBL" id="KAA1088683.1"/>
    </source>
</evidence>
<dbReference type="Proteomes" id="UP000325313">
    <property type="component" value="Unassembled WGS sequence"/>
</dbReference>
<evidence type="ECO:0000313" key="2">
    <source>
        <dbReference type="EMBL" id="KAA1101033.1"/>
    </source>
</evidence>
<sequence>MGLRPFQIPDTLEVCLIDQCEMCLVSGSLICHDHHHLHYGSVQCLSIWPVQNYPHNICKLPFLCGLCSSCIWLRVGLDKDVDHRWGTRLLASDFYIFHISTLGEEGEELHWQEAGFS</sequence>
<name>A0A5B0NIV1_PUCGR</name>
<accession>A0A5B0NIV1</accession>
<protein>
    <submittedName>
        <fullName evidence="1">Uncharacterized protein</fullName>
    </submittedName>
</protein>
<gene>
    <name evidence="2" type="ORF">PGT21_005027</name>
    <name evidence="1" type="ORF">PGTUg99_050011</name>
</gene>
<keyword evidence="3" id="KW-1185">Reference proteome</keyword>
<dbReference type="EMBL" id="VDEP01000405">
    <property type="protein sequence ID" value="KAA1088683.1"/>
    <property type="molecule type" value="Genomic_DNA"/>
</dbReference>
<dbReference type="EMBL" id="VSWC01000053">
    <property type="protein sequence ID" value="KAA1101033.1"/>
    <property type="molecule type" value="Genomic_DNA"/>
</dbReference>
<evidence type="ECO:0000313" key="4">
    <source>
        <dbReference type="Proteomes" id="UP000325313"/>
    </source>
</evidence>
<proteinExistence type="predicted"/>
<dbReference type="Proteomes" id="UP000324748">
    <property type="component" value="Unassembled WGS sequence"/>
</dbReference>
<evidence type="ECO:0000313" key="3">
    <source>
        <dbReference type="Proteomes" id="UP000324748"/>
    </source>
</evidence>
<dbReference type="AlphaFoldDB" id="A0A5B0NIV1"/>
<organism evidence="1 4">
    <name type="scientific">Puccinia graminis f. sp. tritici</name>
    <dbReference type="NCBI Taxonomy" id="56615"/>
    <lineage>
        <taxon>Eukaryota</taxon>
        <taxon>Fungi</taxon>
        <taxon>Dikarya</taxon>
        <taxon>Basidiomycota</taxon>
        <taxon>Pucciniomycotina</taxon>
        <taxon>Pucciniomycetes</taxon>
        <taxon>Pucciniales</taxon>
        <taxon>Pucciniaceae</taxon>
        <taxon>Puccinia</taxon>
    </lineage>
</organism>